<dbReference type="RefSeq" id="WP_154651299.1">
    <property type="nucleotide sequence ID" value="NZ_JAWXXV010000001.1"/>
</dbReference>
<dbReference type="EMBL" id="JAWXXV010000001">
    <property type="protein sequence ID" value="MDX5983671.1"/>
    <property type="molecule type" value="Genomic_DNA"/>
</dbReference>
<gene>
    <name evidence="3" type="ORF">SIL82_05310</name>
</gene>
<keyword evidence="4" id="KW-1185">Reference proteome</keyword>
<evidence type="ECO:0000256" key="1">
    <source>
        <dbReference type="SAM" id="MobiDB-lite"/>
    </source>
</evidence>
<evidence type="ECO:0000256" key="2">
    <source>
        <dbReference type="SAM" id="SignalP"/>
    </source>
</evidence>
<feature type="region of interest" description="Disordered" evidence="1">
    <location>
        <begin position="37"/>
        <end position="57"/>
    </location>
</feature>
<evidence type="ECO:0000313" key="4">
    <source>
        <dbReference type="Proteomes" id="UP001279660"/>
    </source>
</evidence>
<sequence>MRRLAGILMVAVASGGASAAQAQNNVLAQLLKRVTGSNSAASPSRPEAATSATPTPAQIDTVRRRLSVVTATPAIRQDLVAAGPLIETTIVTLACATDATALRGLNSRRLTPRNYGTPDDTLNFTAMGGMRYHDRTACVDLNRIGAVTKPALNALQLTLNFVSASSGEAKVQIVSFRRVGDEWLLDRLTDFEVL</sequence>
<feature type="signal peptide" evidence="2">
    <location>
        <begin position="1"/>
        <end position="19"/>
    </location>
</feature>
<feature type="compositionally biased region" description="Low complexity" evidence="1">
    <location>
        <begin position="39"/>
        <end position="57"/>
    </location>
</feature>
<evidence type="ECO:0008006" key="5">
    <source>
        <dbReference type="Google" id="ProtNLM"/>
    </source>
</evidence>
<keyword evidence="2" id="KW-0732">Signal</keyword>
<reference evidence="3 4" key="1">
    <citation type="submission" date="2023-11" db="EMBL/GenBank/DDBJ databases">
        <title>MicrobeMod: A computational toolkit for identifying prokaryotic methylation and restriction-modification with nanopore sequencing.</title>
        <authorList>
            <person name="Crits-Christoph A."/>
            <person name="Kang S.C."/>
            <person name="Lee H."/>
            <person name="Ostrov N."/>
        </authorList>
    </citation>
    <scope>NUCLEOTIDE SEQUENCE [LARGE SCALE GENOMIC DNA]</scope>
    <source>
        <strain evidence="3 4">ATCC 14820</strain>
    </source>
</reference>
<feature type="chain" id="PRO_5046275233" description="DUF3828 domain-containing protein" evidence="2">
    <location>
        <begin position="20"/>
        <end position="194"/>
    </location>
</feature>
<proteinExistence type="predicted"/>
<name>A0ABU4PI07_9SPHN</name>
<organism evidence="3 4">
    <name type="scientific">Sphingomonas echinoides</name>
    <dbReference type="NCBI Taxonomy" id="59803"/>
    <lineage>
        <taxon>Bacteria</taxon>
        <taxon>Pseudomonadati</taxon>
        <taxon>Pseudomonadota</taxon>
        <taxon>Alphaproteobacteria</taxon>
        <taxon>Sphingomonadales</taxon>
        <taxon>Sphingomonadaceae</taxon>
        <taxon>Sphingomonas</taxon>
    </lineage>
</organism>
<accession>A0ABU4PI07</accession>
<comment type="caution">
    <text evidence="3">The sequence shown here is derived from an EMBL/GenBank/DDBJ whole genome shotgun (WGS) entry which is preliminary data.</text>
</comment>
<protein>
    <recommendedName>
        <fullName evidence="5">DUF3828 domain-containing protein</fullName>
    </recommendedName>
</protein>
<dbReference type="Proteomes" id="UP001279660">
    <property type="component" value="Unassembled WGS sequence"/>
</dbReference>
<evidence type="ECO:0000313" key="3">
    <source>
        <dbReference type="EMBL" id="MDX5983671.1"/>
    </source>
</evidence>